<feature type="domain" description="Inositol polyphosphate-related phosphatase" evidence="4">
    <location>
        <begin position="292"/>
        <end position="608"/>
    </location>
</feature>
<keyword evidence="2" id="KW-0378">Hydrolase</keyword>
<dbReference type="InterPro" id="IPR000300">
    <property type="entry name" value="IPPc"/>
</dbReference>
<dbReference type="Pfam" id="PF22669">
    <property type="entry name" value="Exo_endo_phos2"/>
    <property type="match status" value="2"/>
</dbReference>
<evidence type="ECO:0000259" key="4">
    <source>
        <dbReference type="SMART" id="SM00128"/>
    </source>
</evidence>
<comment type="similarity">
    <text evidence="1">Belongs to the inositol polyphosphate 5-phosphatase family.</text>
</comment>
<dbReference type="PANTHER" id="PTHR44656:SF7">
    <property type="entry name" value="DEHYDROGENASE_REDUCTASE SDR FAMILY MEMBER 12"/>
    <property type="match status" value="1"/>
</dbReference>
<dbReference type="InterPro" id="IPR052992">
    <property type="entry name" value="SDR_member_12"/>
</dbReference>
<dbReference type="InterPro" id="IPR036291">
    <property type="entry name" value="NAD(P)-bd_dom_sf"/>
</dbReference>
<feature type="compositionally biased region" description="Basic and acidic residues" evidence="3">
    <location>
        <begin position="245"/>
        <end position="256"/>
    </location>
</feature>
<dbReference type="GO" id="GO:0004439">
    <property type="term" value="F:phosphatidylinositol-4,5-bisphosphate 5-phosphatase activity"/>
    <property type="evidence" value="ECO:0007669"/>
    <property type="project" value="UniProtKB-ARBA"/>
</dbReference>
<dbReference type="GO" id="GO:0046856">
    <property type="term" value="P:phosphatidylinositol dephosphorylation"/>
    <property type="evidence" value="ECO:0007669"/>
    <property type="project" value="UniProtKB-ARBA"/>
</dbReference>
<sequence length="962" mass="108996">MRHNRLSHRQQQLFWGRIVMRKWLNIPTKESDYSADTESDSCSDVSDEEFCNFQRRESRFKDDRGGGIQLDGNEALPRLRRRKSETFRAQYINKNEIKICAGTWNVAGRIPPDDLDLDGWLDISEPADIYVLGFQEIIPLNAGNIFGAEDSRPVSKWENIIRESLNKIQPETKLKSFSDPPSPSRFKPSEDAPDIEDETILESDSGGEEEIYPLNEEFGGSDDIKDETVNEENEIMDGDASLSSDKNKKPSIEQELQRQFSSPKRLDRLKCFRTEDCAEENAGETTTRYNCKLTKTLSGTEKIGFCWPELPLNLLSQHVLERPNSLRSMKSFKNSKSFTKDSSFKSCMNGENRSQSDAALLAELDLESLIKRKRRAPYVRIISKQMVGIFLTIWVRRNLRKHIHNLNVSTVGVGAMGYIGNKGSISVSMSIYQTLFCFICTHLTSGEKEVDLVKRNADVYEMHRRTHFNSLSIMGLPQSIYDHERIIWLGDLNYRINLSYEKTRELISKKDWPRLRESDQLIRELRKGRAFDGWSEGILNFAPTYKYETNSEKYVGDDPKGRRTPAWCDRVLSFGKGMRLTSYRRSEIRFSDHRPVTASYLVEVEVFSPKKLQRALTFTDAEIEEEPIITDMGIDSGMSRLRLEETWRATAFGLYGYMNFTKSGFIEHSKKFNPEDMKGQIEGKNCVVTGANSGIGYATAEGLASRGANVYMICRNKERGEAALSKIQEATGSKNVYLEVCDLSSITDIKSFASRFSSKDVPVHVLVNNAGMLDNNRVTTPEGYELNFAVNVLGTFTMTELMQPLLEKAAPDARVITVASGGMYTAPLTKDLQFSEDKFDGVQQYARNKRVQVVLTEKWAENYKEKGIGFYSMHPGWAETPGVTKSLPDFSQSMSGKLRTSEEGADTVIWLALQPKEKLVSGAFYFDRAEAPKHLPFTATKGSQAAIDSIIENLRSMSGLSS</sequence>
<accession>A0ABD2YDZ1</accession>
<dbReference type="SMART" id="SM00128">
    <property type="entry name" value="IPPc"/>
    <property type="match status" value="1"/>
</dbReference>
<dbReference type="InterPro" id="IPR036691">
    <property type="entry name" value="Endo/exonu/phosph_ase_sf"/>
</dbReference>
<dbReference type="SUPFAM" id="SSF51735">
    <property type="entry name" value="NAD(P)-binding Rossmann-fold domains"/>
    <property type="match status" value="1"/>
</dbReference>
<dbReference type="FunFam" id="3.60.10.10:FF:000038">
    <property type="entry name" value="type IV inositol polyphosphate 5-phosphatase 3"/>
    <property type="match status" value="1"/>
</dbReference>
<feature type="region of interest" description="Disordered" evidence="3">
    <location>
        <begin position="171"/>
        <end position="261"/>
    </location>
</feature>
<protein>
    <recommendedName>
        <fullName evidence="4">Inositol polyphosphate-related phosphatase domain-containing protein</fullName>
    </recommendedName>
</protein>
<dbReference type="Gene3D" id="3.40.50.720">
    <property type="entry name" value="NAD(P)-binding Rossmann-like Domain"/>
    <property type="match status" value="1"/>
</dbReference>
<dbReference type="Gene3D" id="3.60.10.10">
    <property type="entry name" value="Endonuclease/exonuclease/phosphatase"/>
    <property type="match status" value="2"/>
</dbReference>
<dbReference type="GO" id="GO:0034485">
    <property type="term" value="F:phosphatidylinositol-3,4,5-trisphosphate 5-phosphatase activity"/>
    <property type="evidence" value="ECO:0007669"/>
    <property type="project" value="UniProtKB-ARBA"/>
</dbReference>
<dbReference type="SUPFAM" id="SSF56219">
    <property type="entry name" value="DNase I-like"/>
    <property type="match status" value="1"/>
</dbReference>
<evidence type="ECO:0000313" key="5">
    <source>
        <dbReference type="EMBL" id="KAL3504592.1"/>
    </source>
</evidence>
<proteinExistence type="inferred from homology"/>
<dbReference type="PANTHER" id="PTHR44656">
    <property type="entry name" value="DEHYDROGENASE/REDUCTASE SDR FAMILY MEMBER 12"/>
    <property type="match status" value="1"/>
</dbReference>
<organism evidence="5 6">
    <name type="scientific">Cinchona calisaya</name>
    <dbReference type="NCBI Taxonomy" id="153742"/>
    <lineage>
        <taxon>Eukaryota</taxon>
        <taxon>Viridiplantae</taxon>
        <taxon>Streptophyta</taxon>
        <taxon>Embryophyta</taxon>
        <taxon>Tracheophyta</taxon>
        <taxon>Spermatophyta</taxon>
        <taxon>Magnoliopsida</taxon>
        <taxon>eudicotyledons</taxon>
        <taxon>Gunneridae</taxon>
        <taxon>Pentapetalae</taxon>
        <taxon>asterids</taxon>
        <taxon>lamiids</taxon>
        <taxon>Gentianales</taxon>
        <taxon>Rubiaceae</taxon>
        <taxon>Cinchonoideae</taxon>
        <taxon>Cinchoneae</taxon>
        <taxon>Cinchona</taxon>
    </lineage>
</organism>
<dbReference type="InterPro" id="IPR002347">
    <property type="entry name" value="SDR_fam"/>
</dbReference>
<dbReference type="PRINTS" id="PR00081">
    <property type="entry name" value="GDHRDH"/>
</dbReference>
<dbReference type="Pfam" id="PF00106">
    <property type="entry name" value="adh_short"/>
    <property type="match status" value="1"/>
</dbReference>
<evidence type="ECO:0000256" key="1">
    <source>
        <dbReference type="ARBA" id="ARBA00010768"/>
    </source>
</evidence>
<dbReference type="FunFam" id="3.60.10.10:FF:000014">
    <property type="entry name" value="Type I inositol polyphosphate 5-phosphatase 1"/>
    <property type="match status" value="1"/>
</dbReference>
<feature type="compositionally biased region" description="Acidic residues" evidence="3">
    <location>
        <begin position="191"/>
        <end position="211"/>
    </location>
</feature>
<dbReference type="Proteomes" id="UP001630127">
    <property type="component" value="Unassembled WGS sequence"/>
</dbReference>
<name>A0ABD2YDZ1_9GENT</name>
<dbReference type="AlphaFoldDB" id="A0ABD2YDZ1"/>
<comment type="caution">
    <text evidence="5">The sequence shown here is derived from an EMBL/GenBank/DDBJ whole genome shotgun (WGS) entry which is preliminary data.</text>
</comment>
<gene>
    <name evidence="5" type="ORF">ACH5RR_034433</name>
</gene>
<reference evidence="5 6" key="1">
    <citation type="submission" date="2024-11" db="EMBL/GenBank/DDBJ databases">
        <title>A near-complete genome assembly of Cinchona calisaya.</title>
        <authorList>
            <person name="Lian D.C."/>
            <person name="Zhao X.W."/>
            <person name="Wei L."/>
        </authorList>
    </citation>
    <scope>NUCLEOTIDE SEQUENCE [LARGE SCALE GENOMIC DNA]</scope>
    <source>
        <tissue evidence="5">Nenye</tissue>
    </source>
</reference>
<evidence type="ECO:0000313" key="6">
    <source>
        <dbReference type="Proteomes" id="UP001630127"/>
    </source>
</evidence>
<dbReference type="EMBL" id="JBJUIK010000014">
    <property type="protein sequence ID" value="KAL3504592.1"/>
    <property type="molecule type" value="Genomic_DNA"/>
</dbReference>
<evidence type="ECO:0000256" key="2">
    <source>
        <dbReference type="ARBA" id="ARBA00022801"/>
    </source>
</evidence>
<evidence type="ECO:0000256" key="3">
    <source>
        <dbReference type="SAM" id="MobiDB-lite"/>
    </source>
</evidence>
<keyword evidence="6" id="KW-1185">Reference proteome</keyword>